<reference evidence="2 3" key="1">
    <citation type="submission" date="2023-01" db="EMBL/GenBank/DDBJ databases">
        <title>Genomes from the Australian National Cyanobacteria Reference Collection.</title>
        <authorList>
            <person name="Willis A."/>
            <person name="Lee E.M.F."/>
        </authorList>
    </citation>
    <scope>NUCLEOTIDE SEQUENCE [LARGE SCALE GENOMIC DNA]</scope>
    <source>
        <strain evidence="2 3">CS-537/01</strain>
    </source>
</reference>
<evidence type="ECO:0000313" key="3">
    <source>
        <dbReference type="Proteomes" id="UP001212123"/>
    </source>
</evidence>
<dbReference type="SUPFAM" id="SSF53335">
    <property type="entry name" value="S-adenosyl-L-methionine-dependent methyltransferases"/>
    <property type="match status" value="2"/>
</dbReference>
<organism evidence="2 3">
    <name type="scientific">Dolichospermum circinale CS-537/01</name>
    <dbReference type="NCBI Taxonomy" id="3021739"/>
    <lineage>
        <taxon>Bacteria</taxon>
        <taxon>Bacillati</taxon>
        <taxon>Cyanobacteriota</taxon>
        <taxon>Cyanophyceae</taxon>
        <taxon>Nostocales</taxon>
        <taxon>Aphanizomenonaceae</taxon>
        <taxon>Dolichospermum</taxon>
        <taxon>Dolichospermum circinale</taxon>
    </lineage>
</organism>
<sequence length="595" mass="67693">MNNANLLVNVDLGCGTHKAEGFIGVDIIAGDQVDVIANLNGSFPFPDHSVDFIKAYDIIEHLPDRIQTMNEIWRILKPGGIVDISVPSTDGRGAFQDPTHVSFWNINSFMYYCQEFPPYLAGCQSHYGFKGEFSIVNIEEIHSPSQVIHVHAVLKAIKSVENNYQLNLRNTNFIIFPDWSQSIEVIFAQLLNICQAIIDHPKNSDIALLIDIQNTNLEDANFLLADVLLNLCYQGNTETDDDQLPQFNLFKTNSPEEYKGLLPILHSRIILESENKKFINQIGLEQLAGWTLEEIIKDSLNIEKLNLLDQLQYNTLAQKKESSLSKGYQKFAEQKFPEAIELFKQAIIENPQFTETGLIPLAHSLILATDWEEISRNLPPGINYLQTSGWLNSLYSGKPLNQEAKPIPWYTYPAIEFIENKIYSDFRVFEYGSGNSSLWWSKRVTQVISIENDANWFNYIKENMPSNVELYLIEDNLEYAAAILQYEDHLFDVIIVDGSNRNQCAEFAISKVKDQGFIIFDNTDDHRHAEGVKKLLDSGFMKIDFYGMIPSYLYKNCTSIFFKDVSLLSRGGLPSEKRSCLGRSCFQITSPVIAI</sequence>
<gene>
    <name evidence="2" type="ORF">PN492_08380</name>
</gene>
<keyword evidence="3" id="KW-1185">Reference proteome</keyword>
<keyword evidence="2" id="KW-0489">Methyltransferase</keyword>
<evidence type="ECO:0000259" key="1">
    <source>
        <dbReference type="Pfam" id="PF08241"/>
    </source>
</evidence>
<dbReference type="EMBL" id="JAQMTU010000044">
    <property type="protein sequence ID" value="MDB9486561.1"/>
    <property type="molecule type" value="Genomic_DNA"/>
</dbReference>
<comment type="caution">
    <text evidence="2">The sequence shown here is derived from an EMBL/GenBank/DDBJ whole genome shotgun (WGS) entry which is preliminary data.</text>
</comment>
<dbReference type="GO" id="GO:0032259">
    <property type="term" value="P:methylation"/>
    <property type="evidence" value="ECO:0007669"/>
    <property type="project" value="UniProtKB-KW"/>
</dbReference>
<proteinExistence type="predicted"/>
<keyword evidence="2" id="KW-0808">Transferase</keyword>
<dbReference type="InterPro" id="IPR029063">
    <property type="entry name" value="SAM-dependent_MTases_sf"/>
</dbReference>
<dbReference type="RefSeq" id="WP_271805257.1">
    <property type="nucleotide sequence ID" value="NZ_JAQMTU010000044.1"/>
</dbReference>
<dbReference type="InterPro" id="IPR013216">
    <property type="entry name" value="Methyltransf_11"/>
</dbReference>
<protein>
    <submittedName>
        <fullName evidence="2">Class I SAM-dependent methyltransferase</fullName>
    </submittedName>
</protein>
<dbReference type="CDD" id="cd02440">
    <property type="entry name" value="AdoMet_MTases"/>
    <property type="match status" value="1"/>
</dbReference>
<feature type="domain" description="Methyltransferase type 11" evidence="1">
    <location>
        <begin position="42"/>
        <end position="82"/>
    </location>
</feature>
<accession>A0ABT5A3R4</accession>
<evidence type="ECO:0000313" key="2">
    <source>
        <dbReference type="EMBL" id="MDB9486561.1"/>
    </source>
</evidence>
<dbReference type="GO" id="GO:0008168">
    <property type="term" value="F:methyltransferase activity"/>
    <property type="evidence" value="ECO:0007669"/>
    <property type="project" value="UniProtKB-KW"/>
</dbReference>
<dbReference type="Pfam" id="PF08241">
    <property type="entry name" value="Methyltransf_11"/>
    <property type="match status" value="1"/>
</dbReference>
<dbReference type="Gene3D" id="3.40.50.150">
    <property type="entry name" value="Vaccinia Virus protein VP39"/>
    <property type="match status" value="2"/>
</dbReference>
<name>A0ABT5A3R4_9CYAN</name>
<dbReference type="Proteomes" id="UP001212123">
    <property type="component" value="Unassembled WGS sequence"/>
</dbReference>